<protein>
    <submittedName>
        <fullName evidence="8">Hemolysin D</fullName>
    </submittedName>
</protein>
<evidence type="ECO:0000259" key="5">
    <source>
        <dbReference type="Pfam" id="PF25876"/>
    </source>
</evidence>
<feature type="coiled-coil region" evidence="2">
    <location>
        <begin position="115"/>
        <end position="170"/>
    </location>
</feature>
<sequence length="372" mass="40055">MAQQTQSAATDTQQAHTPTPATATATAQTKPKNKKKAPLIATLIMLSLGLAGGGYWFGYGQYFESTENAYLQGDITNISPKVAGYITESFVEDNQHVKAGDLLAKIDDRDFIAADDQAKAQLAVSQATIENLKAQQQLQQTKIRQADSQIASAQAEFERAQQQVSRTRSLLKRNYSSQDELDSMISHQKVTKAQLDEAKASQQAAIDQLAVIASQIIQAEASVTEAQAQLEQADLNLSYTKIYAPVDGIVGKRSLRVGLYVQPGMPLMSLVPTSDVWIEANFKETQLSGIHQGQKVDVELDAFPGQTLEGVVDSFSPATGAKFALLPPENATGNFTKIVQRVPVKITVKAPEALAGRLIPGLSVVATVDTRG</sequence>
<dbReference type="Proteomes" id="UP000241771">
    <property type="component" value="Unassembled WGS sequence"/>
</dbReference>
<dbReference type="InterPro" id="IPR058625">
    <property type="entry name" value="MdtA-like_BSH"/>
</dbReference>
<dbReference type="InterPro" id="IPR050739">
    <property type="entry name" value="MFP"/>
</dbReference>
<dbReference type="InterPro" id="IPR058624">
    <property type="entry name" value="MdtA-like_HH"/>
</dbReference>
<keyword evidence="4" id="KW-0812">Transmembrane</keyword>
<evidence type="ECO:0000259" key="7">
    <source>
        <dbReference type="Pfam" id="PF25954"/>
    </source>
</evidence>
<keyword evidence="9" id="KW-1185">Reference proteome</keyword>
<comment type="caution">
    <text evidence="8">The sequence shown here is derived from an EMBL/GenBank/DDBJ whole genome shotgun (WGS) entry which is preliminary data.</text>
</comment>
<feature type="region of interest" description="Disordered" evidence="3">
    <location>
        <begin position="1"/>
        <end position="31"/>
    </location>
</feature>
<comment type="similarity">
    <text evidence="1">Belongs to the membrane fusion protein (MFP) (TC 8.A.1) family.</text>
</comment>
<proteinExistence type="inferred from homology"/>
<dbReference type="SUPFAM" id="SSF111369">
    <property type="entry name" value="HlyD-like secretion proteins"/>
    <property type="match status" value="3"/>
</dbReference>
<evidence type="ECO:0000313" key="8">
    <source>
        <dbReference type="EMBL" id="PSW18110.1"/>
    </source>
</evidence>
<dbReference type="GO" id="GO:0055085">
    <property type="term" value="P:transmembrane transport"/>
    <property type="evidence" value="ECO:0007669"/>
    <property type="project" value="InterPro"/>
</dbReference>
<dbReference type="InterPro" id="IPR058792">
    <property type="entry name" value="Beta-barrel_RND_2"/>
</dbReference>
<feature type="compositionally biased region" description="Low complexity" evidence="3">
    <location>
        <begin position="1"/>
        <end position="30"/>
    </location>
</feature>
<dbReference type="AlphaFoldDB" id="A0A2T3NPC2"/>
<evidence type="ECO:0000259" key="6">
    <source>
        <dbReference type="Pfam" id="PF25917"/>
    </source>
</evidence>
<dbReference type="PANTHER" id="PTHR30386">
    <property type="entry name" value="MEMBRANE FUSION SUBUNIT OF EMRAB-TOLC MULTIDRUG EFFLUX PUMP"/>
    <property type="match status" value="1"/>
</dbReference>
<dbReference type="PANTHER" id="PTHR30386:SF24">
    <property type="entry name" value="MULTIDRUG RESISTANCE EFFLUX PUMP"/>
    <property type="match status" value="1"/>
</dbReference>
<dbReference type="Pfam" id="PF25954">
    <property type="entry name" value="Beta-barrel_RND_2"/>
    <property type="match status" value="1"/>
</dbReference>
<accession>A0A2T3NPC2</accession>
<gene>
    <name evidence="8" type="ORF">C9I98_18680</name>
</gene>
<feature type="domain" description="Multidrug resistance protein MdtA-like alpha-helical hairpin" evidence="5">
    <location>
        <begin position="144"/>
        <end position="209"/>
    </location>
</feature>
<dbReference type="Gene3D" id="1.10.287.470">
    <property type="entry name" value="Helix hairpin bin"/>
    <property type="match status" value="1"/>
</dbReference>
<keyword evidence="2" id="KW-0175">Coiled coil</keyword>
<dbReference type="Pfam" id="PF25876">
    <property type="entry name" value="HH_MFP_RND"/>
    <property type="match status" value="1"/>
</dbReference>
<evidence type="ECO:0000313" key="9">
    <source>
        <dbReference type="Proteomes" id="UP000241771"/>
    </source>
</evidence>
<dbReference type="EMBL" id="PYMA01000013">
    <property type="protein sequence ID" value="PSW18110.1"/>
    <property type="molecule type" value="Genomic_DNA"/>
</dbReference>
<keyword evidence="4" id="KW-0472">Membrane</keyword>
<organism evidence="8 9">
    <name type="scientific">Photobacterium sanctipauli</name>
    <dbReference type="NCBI Taxonomy" id="1342794"/>
    <lineage>
        <taxon>Bacteria</taxon>
        <taxon>Pseudomonadati</taxon>
        <taxon>Pseudomonadota</taxon>
        <taxon>Gammaproteobacteria</taxon>
        <taxon>Vibrionales</taxon>
        <taxon>Vibrionaceae</taxon>
        <taxon>Photobacterium</taxon>
    </lineage>
</organism>
<reference evidence="8 9" key="1">
    <citation type="submission" date="2018-01" db="EMBL/GenBank/DDBJ databases">
        <title>Whole genome sequencing of Histamine producing bacteria.</title>
        <authorList>
            <person name="Butler K."/>
        </authorList>
    </citation>
    <scope>NUCLEOTIDE SEQUENCE [LARGE SCALE GENOMIC DNA]</scope>
    <source>
        <strain evidence="8 9">DSM 100436</strain>
    </source>
</reference>
<name>A0A2T3NPC2_9GAMM</name>
<evidence type="ECO:0000256" key="3">
    <source>
        <dbReference type="SAM" id="MobiDB-lite"/>
    </source>
</evidence>
<evidence type="ECO:0000256" key="4">
    <source>
        <dbReference type="SAM" id="Phobius"/>
    </source>
</evidence>
<feature type="domain" description="CusB-like beta-barrel" evidence="7">
    <location>
        <begin position="276"/>
        <end position="318"/>
    </location>
</feature>
<evidence type="ECO:0000256" key="2">
    <source>
        <dbReference type="SAM" id="Coils"/>
    </source>
</evidence>
<dbReference type="Gene3D" id="2.40.50.100">
    <property type="match status" value="1"/>
</dbReference>
<dbReference type="Gene3D" id="2.40.30.170">
    <property type="match status" value="1"/>
</dbReference>
<dbReference type="Pfam" id="PF25917">
    <property type="entry name" value="BSH_RND"/>
    <property type="match status" value="1"/>
</dbReference>
<feature type="domain" description="Multidrug resistance protein MdtA-like barrel-sandwich hybrid" evidence="6">
    <location>
        <begin position="76"/>
        <end position="268"/>
    </location>
</feature>
<keyword evidence="4" id="KW-1133">Transmembrane helix</keyword>
<feature type="transmembrane region" description="Helical" evidence="4">
    <location>
        <begin position="39"/>
        <end position="58"/>
    </location>
</feature>
<evidence type="ECO:0000256" key="1">
    <source>
        <dbReference type="ARBA" id="ARBA00009477"/>
    </source>
</evidence>